<comment type="caution">
    <text evidence="3">The sequence shown here is derived from an EMBL/GenBank/DDBJ whole genome shotgun (WGS) entry which is preliminary data.</text>
</comment>
<dbReference type="FunFam" id="3.30.559.10:FF:000012">
    <property type="entry name" value="Non-ribosomal peptide synthetase"/>
    <property type="match status" value="1"/>
</dbReference>
<protein>
    <submittedName>
        <fullName evidence="3">Non-ribosomal peptide synthetase</fullName>
    </submittedName>
</protein>
<gene>
    <name evidence="3" type="ORF">XsacCFBP4641_20570</name>
</gene>
<dbReference type="Pfam" id="PF00668">
    <property type="entry name" value="Condensation"/>
    <property type="match status" value="1"/>
</dbReference>
<dbReference type="Pfam" id="PF00501">
    <property type="entry name" value="AMP-binding"/>
    <property type="match status" value="1"/>
</dbReference>
<dbReference type="InterPro" id="IPR001242">
    <property type="entry name" value="Condensation_dom"/>
</dbReference>
<reference evidence="3 4" key="1">
    <citation type="submission" date="2016-08" db="EMBL/GenBank/DDBJ databases">
        <authorList>
            <person name="Seilhamer J.J."/>
        </authorList>
    </citation>
    <scope>NUCLEOTIDE SEQUENCE [LARGE SCALE GENOMIC DNA]</scope>
    <source>
        <strain evidence="3 4">CFBP4641</strain>
    </source>
</reference>
<dbReference type="Gene3D" id="3.30.559.30">
    <property type="entry name" value="Nonribosomal peptide synthetase, condensation domain"/>
    <property type="match status" value="1"/>
</dbReference>
<dbReference type="EMBL" id="MDEK01000030">
    <property type="protein sequence ID" value="PPU79634.1"/>
    <property type="molecule type" value="Genomic_DNA"/>
</dbReference>
<dbReference type="Gene3D" id="3.40.50.980">
    <property type="match status" value="2"/>
</dbReference>
<dbReference type="Gene3D" id="2.30.38.10">
    <property type="entry name" value="Luciferase, Domain 3"/>
    <property type="match status" value="1"/>
</dbReference>
<dbReference type="GO" id="GO:0009366">
    <property type="term" value="C:enterobactin synthetase complex"/>
    <property type="evidence" value="ECO:0007669"/>
    <property type="project" value="TreeGrafter"/>
</dbReference>
<feature type="non-terminal residue" evidence="3">
    <location>
        <position position="864"/>
    </location>
</feature>
<dbReference type="InterPro" id="IPR023213">
    <property type="entry name" value="CAT-like_dom_sf"/>
</dbReference>
<dbReference type="GO" id="GO:0043041">
    <property type="term" value="P:amino acid activation for nonribosomal peptide biosynthetic process"/>
    <property type="evidence" value="ECO:0007669"/>
    <property type="project" value="TreeGrafter"/>
</dbReference>
<sequence>MERTALKNLSIAEKERLLKLAKAKLAPQPVGSAPIQPVERGGLLPVSWAQQRLWFLDQLDHAAGAAYHIPAALRLTGTLDRTALQESLDRIVARHENLRTTFVSVEGEPRQVIAAADVGFALTVHDLSGLEPAAQDAALAHVSLQEARAPFDLAQGPLIRGRLLVVSEREHVLLVTQHHIISDGWSIGVLAKEVGALYAAFSHGLADPLPPLPIQYADYASWQRGWLQGDVLQGQLDFWQRQLAGAPSLLELPTDRPRPAVQSYRGDRRMLRLSHRLSEQLRALSQRHGATLFMTLLAGWSILLSRLSRQTDLVIGTPVANRQRAEIEPLVGFFVNTLALRVDLSGAPTVAQLLARIKDTTLGAYAHQDLPFEQVVEAIQPVRSLSYSPLFQVLLALDNTPGVEPPPSLPQSKLTMAALETVQKTAHFDLALSLVDGADGLVGGAIYATDLFDGSTIERMLGHWVRVLEAMVADDCQAVTRLPLLAAAERGQVVYGFNATQRPSQPEALIHVLFEAHAARQPQAIAIDCDGLRLSYGELNRQANLIAYRLIALGVGPDCCVALCAQRGVALAAGMLGVLKAGGAYVPLDPALPAERLAYMLEDTRPAAVLSEATLLETVPVLGTASCPLLVFDHIMAVAGAGDVSNPIIDGLTSRHLAYVIYTSGSTGKPKGVMLEHRNVVHLTTDNPAVPISADDCVGHCSNPAFDAATWEVWGALLNGARLLVIPQPVLMDPQSLGNTLREGAATLLLLTVGLFNEYVNTFGLSFPGLRYLLVGGDVLEPRSAARALRGSSSPAHVLNCYGPTEGTTFATTYRVANVPDGAHIIPIGKPIANTQVYVLDAQGQPVPIGVIGELYIGGAGVAR</sequence>
<dbReference type="PANTHER" id="PTHR45527">
    <property type="entry name" value="NONRIBOSOMAL PEPTIDE SYNTHETASE"/>
    <property type="match status" value="1"/>
</dbReference>
<dbReference type="InterPro" id="IPR000873">
    <property type="entry name" value="AMP-dep_synth/lig_dom"/>
</dbReference>
<dbReference type="PANTHER" id="PTHR45527:SF1">
    <property type="entry name" value="FATTY ACID SYNTHASE"/>
    <property type="match status" value="1"/>
</dbReference>
<dbReference type="OrthoDB" id="9757559at2"/>
<evidence type="ECO:0000313" key="4">
    <source>
        <dbReference type="Proteomes" id="UP000247346"/>
    </source>
</evidence>
<dbReference type="Gene3D" id="3.30.559.10">
    <property type="entry name" value="Chloramphenicol acetyltransferase-like domain"/>
    <property type="match status" value="1"/>
</dbReference>
<dbReference type="AlphaFoldDB" id="A0A2P5YYE5"/>
<dbReference type="CDD" id="cd19531">
    <property type="entry name" value="LCL_NRPS-like"/>
    <property type="match status" value="1"/>
</dbReference>
<dbReference type="GO" id="GO:0031177">
    <property type="term" value="F:phosphopantetheine binding"/>
    <property type="evidence" value="ECO:0007669"/>
    <property type="project" value="TreeGrafter"/>
</dbReference>
<dbReference type="InterPro" id="IPR020845">
    <property type="entry name" value="AMP-binding_CS"/>
</dbReference>
<accession>A0A2P5YYE5</accession>
<feature type="domain" description="AMP-dependent synthetase/ligase" evidence="1">
    <location>
        <begin position="514"/>
        <end position="864"/>
    </location>
</feature>
<name>A0A2P5YYE5_9XANT</name>
<dbReference type="SUPFAM" id="SSF52777">
    <property type="entry name" value="CoA-dependent acyltransferases"/>
    <property type="match status" value="2"/>
</dbReference>
<evidence type="ECO:0000313" key="3">
    <source>
        <dbReference type="EMBL" id="PPU79634.1"/>
    </source>
</evidence>
<dbReference type="FunFam" id="3.40.50.980:FF:000001">
    <property type="entry name" value="Non-ribosomal peptide synthetase"/>
    <property type="match status" value="1"/>
</dbReference>
<evidence type="ECO:0000259" key="1">
    <source>
        <dbReference type="Pfam" id="PF00501"/>
    </source>
</evidence>
<dbReference type="RefSeq" id="WP_146095620.1">
    <property type="nucleotide sequence ID" value="NZ_MDEK01000030.1"/>
</dbReference>
<dbReference type="GO" id="GO:0047527">
    <property type="term" value="F:2,3-dihydroxybenzoate-serine ligase activity"/>
    <property type="evidence" value="ECO:0007669"/>
    <property type="project" value="TreeGrafter"/>
</dbReference>
<dbReference type="GO" id="GO:0009239">
    <property type="term" value="P:enterobactin biosynthetic process"/>
    <property type="evidence" value="ECO:0007669"/>
    <property type="project" value="TreeGrafter"/>
</dbReference>
<dbReference type="GO" id="GO:0005829">
    <property type="term" value="C:cytosol"/>
    <property type="evidence" value="ECO:0007669"/>
    <property type="project" value="TreeGrafter"/>
</dbReference>
<proteinExistence type="predicted"/>
<dbReference type="SUPFAM" id="SSF56801">
    <property type="entry name" value="Acetyl-CoA synthetase-like"/>
    <property type="match status" value="1"/>
</dbReference>
<evidence type="ECO:0000259" key="2">
    <source>
        <dbReference type="Pfam" id="PF00668"/>
    </source>
</evidence>
<dbReference type="PROSITE" id="PS00455">
    <property type="entry name" value="AMP_BINDING"/>
    <property type="match status" value="1"/>
</dbReference>
<dbReference type="Proteomes" id="UP000247346">
    <property type="component" value="Unassembled WGS sequence"/>
</dbReference>
<feature type="domain" description="Condensation" evidence="2">
    <location>
        <begin position="44"/>
        <end position="491"/>
    </location>
</feature>
<organism evidence="3 4">
    <name type="scientific">Xanthomonas sacchari</name>
    <dbReference type="NCBI Taxonomy" id="56458"/>
    <lineage>
        <taxon>Bacteria</taxon>
        <taxon>Pseudomonadati</taxon>
        <taxon>Pseudomonadota</taxon>
        <taxon>Gammaproteobacteria</taxon>
        <taxon>Lysobacterales</taxon>
        <taxon>Lysobacteraceae</taxon>
        <taxon>Xanthomonas</taxon>
    </lineage>
</organism>